<keyword evidence="1" id="KW-0732">Signal</keyword>
<evidence type="ECO:0000256" key="1">
    <source>
        <dbReference type="SAM" id="SignalP"/>
    </source>
</evidence>
<feature type="chain" id="PRO_5045632672" description="DUF4362 domain-containing protein" evidence="1">
    <location>
        <begin position="22"/>
        <end position="164"/>
    </location>
</feature>
<organism evidence="2 3">
    <name type="scientific">Paenibacillus vini</name>
    <dbReference type="NCBI Taxonomy" id="1476024"/>
    <lineage>
        <taxon>Bacteria</taxon>
        <taxon>Bacillati</taxon>
        <taxon>Bacillota</taxon>
        <taxon>Bacilli</taxon>
        <taxon>Bacillales</taxon>
        <taxon>Paenibacillaceae</taxon>
        <taxon>Paenibacillus</taxon>
    </lineage>
</organism>
<dbReference type="PROSITE" id="PS51257">
    <property type="entry name" value="PROKAR_LIPOPROTEIN"/>
    <property type="match status" value="1"/>
</dbReference>
<evidence type="ECO:0000313" key="2">
    <source>
        <dbReference type="EMBL" id="GIP53265.1"/>
    </source>
</evidence>
<accession>A0ABQ4MBB0</accession>
<reference evidence="2 3" key="1">
    <citation type="submission" date="2021-03" db="EMBL/GenBank/DDBJ databases">
        <title>Antimicrobial resistance genes in bacteria isolated from Japanese honey, and their potential for conferring macrolide and lincosamide resistance in the American foulbrood pathogen Paenibacillus larvae.</title>
        <authorList>
            <person name="Okamoto M."/>
            <person name="Kumagai M."/>
            <person name="Kanamori H."/>
            <person name="Takamatsu D."/>
        </authorList>
    </citation>
    <scope>NUCLEOTIDE SEQUENCE [LARGE SCALE GENOMIC DNA]</scope>
    <source>
        <strain evidence="2 3">J42TS3</strain>
    </source>
</reference>
<dbReference type="Proteomes" id="UP000679992">
    <property type="component" value="Unassembled WGS sequence"/>
</dbReference>
<sequence>MNRIIFLMTILILLSSCSSQPNLNEPKSQHTDLSYPEAEKRGYVVAGPSGVANVDLLENFFQDYQNKKTNKVTIARYTDEGDPIYVDLVYDGKKILFTYDNTWDAFGGGQRIRKTSCTNLGKRTGSRGDQYGTEYFLTSCKDDIGFSDEDNKEYYILFIEEVKK</sequence>
<dbReference type="Pfam" id="PF14275">
    <property type="entry name" value="DUF4362"/>
    <property type="match status" value="1"/>
</dbReference>
<evidence type="ECO:0008006" key="4">
    <source>
        <dbReference type="Google" id="ProtNLM"/>
    </source>
</evidence>
<dbReference type="EMBL" id="BOSL01000006">
    <property type="protein sequence ID" value="GIP53265.1"/>
    <property type="molecule type" value="Genomic_DNA"/>
</dbReference>
<feature type="signal peptide" evidence="1">
    <location>
        <begin position="1"/>
        <end position="21"/>
    </location>
</feature>
<comment type="caution">
    <text evidence="2">The sequence shown here is derived from an EMBL/GenBank/DDBJ whole genome shotgun (WGS) entry which is preliminary data.</text>
</comment>
<gene>
    <name evidence="2" type="ORF">J42TS3_23000</name>
</gene>
<protein>
    <recommendedName>
        <fullName evidence="4">DUF4362 domain-containing protein</fullName>
    </recommendedName>
</protein>
<evidence type="ECO:0000313" key="3">
    <source>
        <dbReference type="Proteomes" id="UP000679992"/>
    </source>
</evidence>
<name>A0ABQ4MBB0_9BACL</name>
<dbReference type="RefSeq" id="WP_213654868.1">
    <property type="nucleotide sequence ID" value="NZ_BOSL01000006.1"/>
</dbReference>
<keyword evidence="3" id="KW-1185">Reference proteome</keyword>
<proteinExistence type="predicted"/>
<dbReference type="InterPro" id="IPR025372">
    <property type="entry name" value="DUF4362"/>
</dbReference>